<dbReference type="InterPro" id="IPR024535">
    <property type="entry name" value="RHGA/B-epi-like_pectate_lyase"/>
</dbReference>
<evidence type="ECO:0000313" key="4">
    <source>
        <dbReference type="Proteomes" id="UP000647133"/>
    </source>
</evidence>
<dbReference type="InterPro" id="IPR011050">
    <property type="entry name" value="Pectin_lyase_fold/virulence"/>
</dbReference>
<comment type="caution">
    <text evidence="3">The sequence shown here is derived from an EMBL/GenBank/DDBJ whole genome shotgun (WGS) entry which is preliminary data.</text>
</comment>
<proteinExistence type="predicted"/>
<evidence type="ECO:0000313" key="3">
    <source>
        <dbReference type="EMBL" id="MBD8490043.1"/>
    </source>
</evidence>
<dbReference type="InterPro" id="IPR006626">
    <property type="entry name" value="PbH1"/>
</dbReference>
<dbReference type="InterPro" id="IPR012334">
    <property type="entry name" value="Pectin_lyas_fold"/>
</dbReference>
<reference evidence="3 4" key="1">
    <citation type="submission" date="2020-09" db="EMBL/GenBank/DDBJ databases">
        <title>Echinicola sp. CAU 1574 isolated from sand of Sido Beach.</title>
        <authorList>
            <person name="Kim W."/>
        </authorList>
    </citation>
    <scope>NUCLEOTIDE SEQUENCE [LARGE SCALE GENOMIC DNA]</scope>
    <source>
        <strain evidence="3 4">CAU 1574</strain>
    </source>
</reference>
<keyword evidence="1" id="KW-0732">Signal</keyword>
<sequence length="571" mass="62531">MNSSRLTYWILFCVFCLLGTSPLLAVQSSNTTAKTWNVKSENAKGDGLTDDTKAIQATISKAQPGDTVWIPEGTYLVKALGLKSGVNIKSAGLLKQVLDKNQEYNKNQQSSTAPLFRGNEVSNIYLSVRTQTQNESIYLSKSENIIIDQSSLKGDSTKLRSFAGILLYRCIGAKILKTTISHYGMPRKFTDSYQPGTGIRVLESRFVQIHEANIHHNGENGVFIHSSHHVDVTDSHIYKNGMSGIQVAFGGRANERDFHFVNNILEENAGDAIDINNRSTRKILNIHSLIYNNKSKANGFVRGEPTPDGSGIATLVNVSGVTIQYNTAEGNNRPAIYLEKCGIINIDHNKADNEVEVVGQLLDLHMKANQLREITFINNVSARKILLENNTMNTMHMPNGLHIDSLKVRKNEFNKATLNINLIGKVLLEENTIKSSSTTPCILLVKADGVLLKSNTINSSHSTGIVVRNMAKNVAILNNEILASNACITDDGSEGLKVENNILKVLESGQTFQTIKTTNPKGLQLSNNQHFGKNGQVALLMEGTGTANMVAEKIINGSTHFGEVKVTQSID</sequence>
<name>A0ABR9AMM4_9BACT</name>
<dbReference type="SUPFAM" id="SSF51126">
    <property type="entry name" value="Pectin lyase-like"/>
    <property type="match status" value="2"/>
</dbReference>
<feature type="chain" id="PRO_5045754592" evidence="1">
    <location>
        <begin position="26"/>
        <end position="571"/>
    </location>
</feature>
<evidence type="ECO:0000256" key="1">
    <source>
        <dbReference type="SAM" id="SignalP"/>
    </source>
</evidence>
<gene>
    <name evidence="3" type="ORF">IFO69_14900</name>
</gene>
<feature type="signal peptide" evidence="1">
    <location>
        <begin position="1"/>
        <end position="25"/>
    </location>
</feature>
<organism evidence="3 4">
    <name type="scientific">Echinicola arenosa</name>
    <dbReference type="NCBI Taxonomy" id="2774144"/>
    <lineage>
        <taxon>Bacteria</taxon>
        <taxon>Pseudomonadati</taxon>
        <taxon>Bacteroidota</taxon>
        <taxon>Cytophagia</taxon>
        <taxon>Cytophagales</taxon>
        <taxon>Cyclobacteriaceae</taxon>
        <taxon>Echinicola</taxon>
    </lineage>
</organism>
<accession>A0ABR9AMM4</accession>
<feature type="domain" description="Rhamnogalacturonase A/B/Epimerase-like pectate lyase" evidence="2">
    <location>
        <begin position="37"/>
        <end position="280"/>
    </location>
</feature>
<dbReference type="Proteomes" id="UP000647133">
    <property type="component" value="Unassembled WGS sequence"/>
</dbReference>
<keyword evidence="4" id="KW-1185">Reference proteome</keyword>
<dbReference type="SMART" id="SM00710">
    <property type="entry name" value="PbH1"/>
    <property type="match status" value="7"/>
</dbReference>
<protein>
    <submittedName>
        <fullName evidence="3">Right-handed parallel beta-helix repeat-containing protein</fullName>
    </submittedName>
</protein>
<dbReference type="EMBL" id="JACYTQ010000005">
    <property type="protein sequence ID" value="MBD8490043.1"/>
    <property type="molecule type" value="Genomic_DNA"/>
</dbReference>
<dbReference type="Gene3D" id="2.160.20.10">
    <property type="entry name" value="Single-stranded right-handed beta-helix, Pectin lyase-like"/>
    <property type="match status" value="1"/>
</dbReference>
<evidence type="ECO:0000259" key="2">
    <source>
        <dbReference type="Pfam" id="PF12708"/>
    </source>
</evidence>
<dbReference type="Pfam" id="PF12708">
    <property type="entry name" value="Pect-lyase_RHGA_epim"/>
    <property type="match status" value="1"/>
</dbReference>
<dbReference type="RefSeq" id="WP_192010925.1">
    <property type="nucleotide sequence ID" value="NZ_JACYTQ010000005.1"/>
</dbReference>